<proteinExistence type="predicted"/>
<reference evidence="1" key="1">
    <citation type="submission" date="2022-05" db="EMBL/GenBank/DDBJ databases">
        <title>Chromosome-level genome of Chaenocephalus aceratus.</title>
        <authorList>
            <person name="Park H."/>
        </authorList>
    </citation>
    <scope>NUCLEOTIDE SEQUENCE</scope>
    <source>
        <strain evidence="1">KU_202001</strain>
    </source>
</reference>
<sequence length="85" mass="9079">MSLLIVSRAASSLPPAQTLEFHEMASACESRSTHLVSRFTFPAAVPADRSGSAHHVADLQRRRVGLSLTATVCQWEVNATMAVSG</sequence>
<name>A0ACB9XEV5_CHAAC</name>
<protein>
    <submittedName>
        <fullName evidence="1">Uncharacterized protein</fullName>
    </submittedName>
</protein>
<gene>
    <name evidence="1" type="ORF">KUCAC02_013139</name>
</gene>
<evidence type="ECO:0000313" key="1">
    <source>
        <dbReference type="EMBL" id="KAI4824641.1"/>
    </source>
</evidence>
<evidence type="ECO:0000313" key="2">
    <source>
        <dbReference type="Proteomes" id="UP001057452"/>
    </source>
</evidence>
<dbReference type="EMBL" id="CM043791">
    <property type="protein sequence ID" value="KAI4824641.1"/>
    <property type="molecule type" value="Genomic_DNA"/>
</dbReference>
<comment type="caution">
    <text evidence="1">The sequence shown here is derived from an EMBL/GenBank/DDBJ whole genome shotgun (WGS) entry which is preliminary data.</text>
</comment>
<dbReference type="Proteomes" id="UP001057452">
    <property type="component" value="Chromosome 7"/>
</dbReference>
<accession>A0ACB9XEV5</accession>
<organism evidence="1 2">
    <name type="scientific">Chaenocephalus aceratus</name>
    <name type="common">Blackfin icefish</name>
    <name type="synonym">Chaenichthys aceratus</name>
    <dbReference type="NCBI Taxonomy" id="36190"/>
    <lineage>
        <taxon>Eukaryota</taxon>
        <taxon>Metazoa</taxon>
        <taxon>Chordata</taxon>
        <taxon>Craniata</taxon>
        <taxon>Vertebrata</taxon>
        <taxon>Euteleostomi</taxon>
        <taxon>Actinopterygii</taxon>
        <taxon>Neopterygii</taxon>
        <taxon>Teleostei</taxon>
        <taxon>Neoteleostei</taxon>
        <taxon>Acanthomorphata</taxon>
        <taxon>Eupercaria</taxon>
        <taxon>Perciformes</taxon>
        <taxon>Notothenioidei</taxon>
        <taxon>Channichthyidae</taxon>
        <taxon>Chaenocephalus</taxon>
    </lineage>
</organism>
<keyword evidence="2" id="KW-1185">Reference proteome</keyword>